<organism evidence="2 3">
    <name type="scientific">Sander lucioperca</name>
    <name type="common">Pike-perch</name>
    <name type="synonym">Perca lucioperca</name>
    <dbReference type="NCBI Taxonomy" id="283035"/>
    <lineage>
        <taxon>Eukaryota</taxon>
        <taxon>Metazoa</taxon>
        <taxon>Chordata</taxon>
        <taxon>Craniata</taxon>
        <taxon>Vertebrata</taxon>
        <taxon>Euteleostomi</taxon>
        <taxon>Actinopterygii</taxon>
        <taxon>Neopterygii</taxon>
        <taxon>Teleostei</taxon>
        <taxon>Neoteleostei</taxon>
        <taxon>Acanthomorphata</taxon>
        <taxon>Eupercaria</taxon>
        <taxon>Perciformes</taxon>
        <taxon>Percoidei</taxon>
        <taxon>Percidae</taxon>
        <taxon>Luciopercinae</taxon>
        <taxon>Sander</taxon>
    </lineage>
</organism>
<protein>
    <recommendedName>
        <fullName evidence="4">Transmembrane protein 238</fullName>
    </recommendedName>
</protein>
<keyword evidence="1" id="KW-0472">Membrane</keyword>
<keyword evidence="1" id="KW-1133">Transmembrane helix</keyword>
<name>A0A8C9Y145_SANLU</name>
<dbReference type="PANTHER" id="PTHR28613:SF7">
    <property type="entry name" value="TRANSMEMBRANE PROTEIN 238"/>
    <property type="match status" value="1"/>
</dbReference>
<keyword evidence="3" id="KW-1185">Reference proteome</keyword>
<evidence type="ECO:0008006" key="4">
    <source>
        <dbReference type="Google" id="ProtNLM"/>
    </source>
</evidence>
<feature type="transmembrane region" description="Helical" evidence="1">
    <location>
        <begin position="46"/>
        <end position="67"/>
    </location>
</feature>
<sequence length="137" mass="16068">MELKRCIGGCVTPFLIAFLFDVLGLILVFVGIFANVRIGDRFYGDFLIYSGSLIIFFSLAFWLMWYVGNVQVSEDDEGGLKKSSSIVQLARKLSESQYQQFIYTFKVNLNVFFMWRTYVYLYEHQDLKLGYDHCNRF</sequence>
<evidence type="ECO:0000313" key="2">
    <source>
        <dbReference type="Ensembl" id="ENSSLUP00000017222.1"/>
    </source>
</evidence>
<proteinExistence type="predicted"/>
<accession>A0A8C9Y145</accession>
<dbReference type="Proteomes" id="UP000694568">
    <property type="component" value="Unplaced"/>
</dbReference>
<dbReference type="Ensembl" id="ENSSLUT00000017784.1">
    <property type="protein sequence ID" value="ENSSLUP00000017222.1"/>
    <property type="gene ID" value="ENSSLUG00000008068.1"/>
</dbReference>
<keyword evidence="1" id="KW-0812">Transmembrane</keyword>
<evidence type="ECO:0000256" key="1">
    <source>
        <dbReference type="SAM" id="Phobius"/>
    </source>
</evidence>
<evidence type="ECO:0000313" key="3">
    <source>
        <dbReference type="Proteomes" id="UP000694568"/>
    </source>
</evidence>
<dbReference type="InterPro" id="IPR029365">
    <property type="entry name" value="TMEM238"/>
</dbReference>
<dbReference type="AlphaFoldDB" id="A0A8C9Y145"/>
<reference evidence="2" key="1">
    <citation type="submission" date="2025-08" db="UniProtKB">
        <authorList>
            <consortium name="Ensembl"/>
        </authorList>
    </citation>
    <scope>IDENTIFICATION</scope>
</reference>
<gene>
    <name evidence="2" type="primary">LOC116063970</name>
</gene>
<dbReference type="Pfam" id="PF15125">
    <property type="entry name" value="TMEM238"/>
    <property type="match status" value="1"/>
</dbReference>
<reference evidence="2" key="2">
    <citation type="submission" date="2025-09" db="UniProtKB">
        <authorList>
            <consortium name="Ensembl"/>
        </authorList>
    </citation>
    <scope>IDENTIFICATION</scope>
</reference>
<dbReference type="GeneTree" id="ENSGT00940000162720"/>
<dbReference type="PANTHER" id="PTHR28613">
    <property type="entry name" value="SI:CH211-232M10.4-RELATED"/>
    <property type="match status" value="1"/>
</dbReference>
<feature type="transmembrane region" description="Helical" evidence="1">
    <location>
        <begin position="12"/>
        <end position="34"/>
    </location>
</feature>